<accession>A0A229S551</accession>
<dbReference type="GO" id="GO:0005886">
    <property type="term" value="C:plasma membrane"/>
    <property type="evidence" value="ECO:0007669"/>
    <property type="project" value="UniProtKB-SubCell"/>
</dbReference>
<dbReference type="PANTHER" id="PTHR23517:SF2">
    <property type="entry name" value="MULTIDRUG RESISTANCE PROTEIN MDTH"/>
    <property type="match status" value="1"/>
</dbReference>
<feature type="transmembrane region" description="Helical" evidence="8">
    <location>
        <begin position="223"/>
        <end position="242"/>
    </location>
</feature>
<feature type="transmembrane region" description="Helical" evidence="8">
    <location>
        <begin position="355"/>
        <end position="378"/>
    </location>
</feature>
<evidence type="ECO:0000256" key="3">
    <source>
        <dbReference type="ARBA" id="ARBA00022475"/>
    </source>
</evidence>
<feature type="transmembrane region" description="Helical" evidence="8">
    <location>
        <begin position="158"/>
        <end position="177"/>
    </location>
</feature>
<dbReference type="OrthoDB" id="6803299at2"/>
<evidence type="ECO:0000256" key="7">
    <source>
        <dbReference type="SAM" id="MobiDB-lite"/>
    </source>
</evidence>
<reference evidence="9 10" key="1">
    <citation type="submission" date="2017-07" db="EMBL/GenBank/DDBJ databases">
        <title>Amycolatopsis thailandensis Genome sequencing and assembly.</title>
        <authorList>
            <person name="Kaur N."/>
            <person name="Mayilraj S."/>
        </authorList>
    </citation>
    <scope>NUCLEOTIDE SEQUENCE [LARGE SCALE GENOMIC DNA]</scope>
    <source>
        <strain evidence="9 10">JCM 16380</strain>
    </source>
</reference>
<keyword evidence="10" id="KW-1185">Reference proteome</keyword>
<feature type="transmembrane region" description="Helical" evidence="8">
    <location>
        <begin position="384"/>
        <end position="414"/>
    </location>
</feature>
<keyword evidence="4 8" id="KW-0812">Transmembrane</keyword>
<evidence type="ECO:0000256" key="1">
    <source>
        <dbReference type="ARBA" id="ARBA00004651"/>
    </source>
</evidence>
<feature type="transmembrane region" description="Helical" evidence="8">
    <location>
        <begin position="96"/>
        <end position="117"/>
    </location>
</feature>
<feature type="transmembrane region" description="Helical" evidence="8">
    <location>
        <begin position="183"/>
        <end position="203"/>
    </location>
</feature>
<keyword evidence="2" id="KW-0813">Transport</keyword>
<dbReference type="PANTHER" id="PTHR23517">
    <property type="entry name" value="RESISTANCE PROTEIN MDTM, PUTATIVE-RELATED-RELATED"/>
    <property type="match status" value="1"/>
</dbReference>
<feature type="transmembrane region" description="Helical" evidence="8">
    <location>
        <begin position="323"/>
        <end position="343"/>
    </location>
</feature>
<dbReference type="GO" id="GO:0022857">
    <property type="term" value="F:transmembrane transporter activity"/>
    <property type="evidence" value="ECO:0007669"/>
    <property type="project" value="InterPro"/>
</dbReference>
<dbReference type="Proteomes" id="UP000215223">
    <property type="component" value="Unassembled WGS sequence"/>
</dbReference>
<name>A0A229S551_9PSEU</name>
<organism evidence="9 10">
    <name type="scientific">Amycolatopsis thailandensis</name>
    <dbReference type="NCBI Taxonomy" id="589330"/>
    <lineage>
        <taxon>Bacteria</taxon>
        <taxon>Bacillati</taxon>
        <taxon>Actinomycetota</taxon>
        <taxon>Actinomycetes</taxon>
        <taxon>Pseudonocardiales</taxon>
        <taxon>Pseudonocardiaceae</taxon>
        <taxon>Amycolatopsis</taxon>
    </lineage>
</organism>
<feature type="transmembrane region" description="Helical" evidence="8">
    <location>
        <begin position="248"/>
        <end position="266"/>
    </location>
</feature>
<feature type="region of interest" description="Disordered" evidence="7">
    <location>
        <begin position="42"/>
        <end position="69"/>
    </location>
</feature>
<keyword evidence="5 8" id="KW-1133">Transmembrane helix</keyword>
<feature type="transmembrane region" description="Helical" evidence="8">
    <location>
        <begin position="453"/>
        <end position="472"/>
    </location>
</feature>
<proteinExistence type="predicted"/>
<comment type="subcellular location">
    <subcellularLocation>
        <location evidence="1">Cell membrane</location>
        <topology evidence="1">Multi-pass membrane protein</topology>
    </subcellularLocation>
</comment>
<dbReference type="SUPFAM" id="SSF103473">
    <property type="entry name" value="MFS general substrate transporter"/>
    <property type="match status" value="1"/>
</dbReference>
<evidence type="ECO:0000313" key="9">
    <source>
        <dbReference type="EMBL" id="OXM54057.1"/>
    </source>
</evidence>
<sequence>MRLPGGPPGPHRRRTVGAAVRSAGPLLLAGVHPLCAAGCRAPGAAEGGGRSRRPRRPVRRQGPRVGEGARVTKVKQAPGRPGYTTLDWWRRPVGTIYLASLVLSVGKGAWFTCWALFFTQSAGLTTAEFGIGITAAGLVGMFAGGPFGYLADRVGAREVLFGLQLVEGIAMLCYLFVRDFWPIALVTCVMVACERAAPGIRIAVISGLTTGQERLESISTTRVMTQAGIVVGAGFGAIVLSIDTRAAYLALIVFCGIANLGCAALLRRVPHVSSLRDLEIKRGVLVLKDRPYLLITCLNGLLALCFGMLTAGVPLWIAAHTGAPPWVMGVLIGFNAVTIVLFQNRVSRAGATVRGAGRLGLWAGILLTASCLAFAASYHATGTFVLIVLIVAAAIHVAGELFFMGSGFGLSVGLTPPDAHGEYQGLFNTGQAAAIALAPGIMTVLLVEWAVTGWLVLAGVFLVAGAGTKLVGDWALSRRSVEA</sequence>
<protein>
    <recommendedName>
        <fullName evidence="11">MFS transporter</fullName>
    </recommendedName>
</protein>
<evidence type="ECO:0000256" key="4">
    <source>
        <dbReference type="ARBA" id="ARBA00022692"/>
    </source>
</evidence>
<comment type="caution">
    <text evidence="9">The sequence shown here is derived from an EMBL/GenBank/DDBJ whole genome shotgun (WGS) entry which is preliminary data.</text>
</comment>
<feature type="transmembrane region" description="Helical" evidence="8">
    <location>
        <begin position="129"/>
        <end position="151"/>
    </location>
</feature>
<dbReference type="InterPro" id="IPR011701">
    <property type="entry name" value="MFS"/>
</dbReference>
<dbReference type="InterPro" id="IPR036259">
    <property type="entry name" value="MFS_trans_sf"/>
</dbReference>
<feature type="compositionally biased region" description="Basic residues" evidence="7">
    <location>
        <begin position="50"/>
        <end position="62"/>
    </location>
</feature>
<evidence type="ECO:0000256" key="6">
    <source>
        <dbReference type="ARBA" id="ARBA00023136"/>
    </source>
</evidence>
<evidence type="ECO:0000256" key="2">
    <source>
        <dbReference type="ARBA" id="ARBA00022448"/>
    </source>
</evidence>
<dbReference type="InterPro" id="IPR050171">
    <property type="entry name" value="MFS_Transporters"/>
</dbReference>
<dbReference type="Pfam" id="PF07690">
    <property type="entry name" value="MFS_1"/>
    <property type="match status" value="1"/>
</dbReference>
<evidence type="ECO:0008006" key="11">
    <source>
        <dbReference type="Google" id="ProtNLM"/>
    </source>
</evidence>
<dbReference type="EMBL" id="NMQT01000071">
    <property type="protein sequence ID" value="OXM54057.1"/>
    <property type="molecule type" value="Genomic_DNA"/>
</dbReference>
<feature type="transmembrane region" description="Helical" evidence="8">
    <location>
        <begin position="426"/>
        <end position="447"/>
    </location>
</feature>
<dbReference type="Gene3D" id="1.20.1250.20">
    <property type="entry name" value="MFS general substrate transporter like domains"/>
    <property type="match status" value="1"/>
</dbReference>
<feature type="transmembrane region" description="Helical" evidence="8">
    <location>
        <begin position="292"/>
        <end position="317"/>
    </location>
</feature>
<dbReference type="AlphaFoldDB" id="A0A229S551"/>
<keyword evidence="3" id="KW-1003">Cell membrane</keyword>
<evidence type="ECO:0000256" key="8">
    <source>
        <dbReference type="SAM" id="Phobius"/>
    </source>
</evidence>
<keyword evidence="6 8" id="KW-0472">Membrane</keyword>
<gene>
    <name evidence="9" type="ORF">CFP71_20210</name>
</gene>
<evidence type="ECO:0000256" key="5">
    <source>
        <dbReference type="ARBA" id="ARBA00022989"/>
    </source>
</evidence>
<evidence type="ECO:0000313" key="10">
    <source>
        <dbReference type="Proteomes" id="UP000215223"/>
    </source>
</evidence>